<gene>
    <name evidence="2" type="ORF">KY290_005400</name>
</gene>
<evidence type="ECO:0000256" key="1">
    <source>
        <dbReference type="SAM" id="MobiDB-lite"/>
    </source>
</evidence>
<feature type="compositionally biased region" description="Polar residues" evidence="1">
    <location>
        <begin position="63"/>
        <end position="72"/>
    </location>
</feature>
<name>A0ABQ7WE14_SOLTU</name>
<sequence>MRCYMIHYFFSTHVESSSVSPLLPTFEDLSSSFKRFKPGFVYERRQPTFPHPKTDLPPETAPQLESENSSRSNPHEPTR</sequence>
<organism evidence="2 3">
    <name type="scientific">Solanum tuberosum</name>
    <name type="common">Potato</name>
    <dbReference type="NCBI Taxonomy" id="4113"/>
    <lineage>
        <taxon>Eukaryota</taxon>
        <taxon>Viridiplantae</taxon>
        <taxon>Streptophyta</taxon>
        <taxon>Embryophyta</taxon>
        <taxon>Tracheophyta</taxon>
        <taxon>Spermatophyta</taxon>
        <taxon>Magnoliopsida</taxon>
        <taxon>eudicotyledons</taxon>
        <taxon>Gunneridae</taxon>
        <taxon>Pentapetalae</taxon>
        <taxon>asterids</taxon>
        <taxon>lamiids</taxon>
        <taxon>Solanales</taxon>
        <taxon>Solanaceae</taxon>
        <taxon>Solanoideae</taxon>
        <taxon>Solaneae</taxon>
        <taxon>Solanum</taxon>
    </lineage>
</organism>
<evidence type="ECO:0000313" key="3">
    <source>
        <dbReference type="Proteomes" id="UP000826656"/>
    </source>
</evidence>
<accession>A0ABQ7WE14</accession>
<evidence type="ECO:0000313" key="2">
    <source>
        <dbReference type="EMBL" id="KAH0778973.1"/>
    </source>
</evidence>
<feature type="region of interest" description="Disordered" evidence="1">
    <location>
        <begin position="44"/>
        <end position="79"/>
    </location>
</feature>
<dbReference type="Proteomes" id="UP000826656">
    <property type="component" value="Unassembled WGS sequence"/>
</dbReference>
<keyword evidence="3" id="KW-1185">Reference proteome</keyword>
<protein>
    <submittedName>
        <fullName evidence="2">Uncharacterized protein</fullName>
    </submittedName>
</protein>
<reference evidence="2 3" key="1">
    <citation type="journal article" date="2021" name="bioRxiv">
        <title>Chromosome-scale and haplotype-resolved genome assembly of a tetraploid potato cultivar.</title>
        <authorList>
            <person name="Sun H."/>
            <person name="Jiao W.-B."/>
            <person name="Krause K."/>
            <person name="Campoy J.A."/>
            <person name="Goel M."/>
            <person name="Folz-Donahue K."/>
            <person name="Kukat C."/>
            <person name="Huettel B."/>
            <person name="Schneeberger K."/>
        </authorList>
    </citation>
    <scope>NUCLEOTIDE SEQUENCE [LARGE SCALE GENOMIC DNA]</scope>
    <source>
        <strain evidence="2">SolTubOtavaFocal</strain>
        <tissue evidence="2">Leaves</tissue>
    </source>
</reference>
<feature type="compositionally biased region" description="Basic and acidic residues" evidence="1">
    <location>
        <begin position="44"/>
        <end position="56"/>
    </location>
</feature>
<comment type="caution">
    <text evidence="2">The sequence shown here is derived from an EMBL/GenBank/DDBJ whole genome shotgun (WGS) entry which is preliminary data.</text>
</comment>
<proteinExistence type="predicted"/>
<dbReference type="EMBL" id="JAIVGD010000002">
    <property type="protein sequence ID" value="KAH0778973.1"/>
    <property type="molecule type" value="Genomic_DNA"/>
</dbReference>